<feature type="transmembrane region" description="Helical" evidence="12">
    <location>
        <begin position="156"/>
        <end position="179"/>
    </location>
</feature>
<dbReference type="RefSeq" id="WP_173102242.1">
    <property type="nucleotide sequence ID" value="NZ_AP022822.1"/>
</dbReference>
<dbReference type="Gene3D" id="1.10.10.10">
    <property type="entry name" value="Winged helix-like DNA-binding domain superfamily/Winged helix DNA-binding domain"/>
    <property type="match status" value="1"/>
</dbReference>
<dbReference type="EMBL" id="AP022822">
    <property type="protein sequence ID" value="BCA84866.1"/>
    <property type="molecule type" value="Genomic_DNA"/>
</dbReference>
<dbReference type="SMART" id="SM00843">
    <property type="entry name" value="Ftsk_gamma"/>
    <property type="match status" value="1"/>
</dbReference>
<dbReference type="CDD" id="cd01127">
    <property type="entry name" value="TrwB_TraG_TraD_VirD4"/>
    <property type="match status" value="1"/>
</dbReference>
<evidence type="ECO:0000256" key="8">
    <source>
        <dbReference type="ARBA" id="ARBA00025923"/>
    </source>
</evidence>
<feature type="transmembrane region" description="Helical" evidence="12">
    <location>
        <begin position="24"/>
        <end position="42"/>
    </location>
</feature>
<dbReference type="PANTHER" id="PTHR22683:SF41">
    <property type="entry name" value="DNA TRANSLOCASE FTSK"/>
    <property type="match status" value="1"/>
</dbReference>
<name>A0A679IID0_9ENTE</name>
<dbReference type="InterPro" id="IPR036388">
    <property type="entry name" value="WH-like_DNA-bd_sf"/>
</dbReference>
<evidence type="ECO:0000313" key="15">
    <source>
        <dbReference type="Proteomes" id="UP000502998"/>
    </source>
</evidence>
<evidence type="ECO:0000256" key="5">
    <source>
        <dbReference type="ARBA" id="ARBA00022829"/>
    </source>
</evidence>
<dbReference type="Gene3D" id="3.40.50.300">
    <property type="entry name" value="P-loop containing nucleotide triphosphate hydrolases"/>
    <property type="match status" value="1"/>
</dbReference>
<keyword evidence="4 9" id="KW-0547">Nucleotide-binding</keyword>
<evidence type="ECO:0000259" key="13">
    <source>
        <dbReference type="PROSITE" id="PS50901"/>
    </source>
</evidence>
<dbReference type="InterPro" id="IPR050206">
    <property type="entry name" value="FtsK/SpoIIIE/SftA"/>
</dbReference>
<evidence type="ECO:0000256" key="10">
    <source>
        <dbReference type="SAM" id="Coils"/>
    </source>
</evidence>
<dbReference type="KEGG" id="esg:EsVE80_03890"/>
<sequence>MAQRKSQKKKKRVTKKQQQQQEKMMLAAIGVTFIIFAGVGLFRLGFLGTLIANCLRIIGGNTYPILAVALALYGLWLMVKTTMARFESFRRFFGGLFIYAALLLFLHALLFRNVISGEPNIINTTWGTLLGDIRTSQISQNVGGGMLGAILYQASYFLVSQIGSYFLAVLLALIGLFLVSMMSGGELVEHLQHAGDNLQEFLAGDPEKREARQAAKKARQAKKAAEKEEKIAAEKAAAKKELARNEKNQVRPLTAGEKLAATEKDDVVVESEQLSFVPIDHFQEKVMAKPSPAVKTTDTKMEKEVTAEISDDGEDLDFEIPAEAENHDYQLPDGALLDSLPPTDQSDEYQKIEHNIGVLEKTFQSFGVDAKVVKASLGPAVTKFEVQPAVGVKVSKIVSLTDDIALALAAKDVRMEAPIPGKSLIGIEVPNSSISTVSFREVIEAQPDHPDKLLEVPLGRDISGRVQTADLTKMPHLLIAGSTGSGKSVAINGIITSILMRAKPHEVKLMMIDPKMVELNVYNGIPHLLTPVVTNPRKAAQALQKVVKEMEERYEKFAAAGVRNITGYNEMIMARNLSHGENNPILPFIVVIVDELADLMMVASNEVEDAIIRLAQMARAAGIHMILATQRPSVDVITGIIKANVPSRMAFAVSSGTDSRTILDGNGAEKLLGRGDMLFLPMGENKPIRVQGAFISDHEVERVVEFITEQQGADYEEKMMVTEEDESVNGTNAQPEDELYEQAKDLVVEMQTASVSLLQRRFRIGYNRAARLVDELEMHGVVGPSEGSKPRKVLIEPSVTEELPQDFE</sequence>
<dbReference type="SUPFAM" id="SSF46785">
    <property type="entry name" value="Winged helix' DNA-binding domain"/>
    <property type="match status" value="1"/>
</dbReference>
<dbReference type="Gene3D" id="3.30.980.40">
    <property type="match status" value="1"/>
</dbReference>
<keyword evidence="12" id="KW-1133">Transmembrane helix</keyword>
<dbReference type="InterPro" id="IPR036390">
    <property type="entry name" value="WH_DNA-bd_sf"/>
</dbReference>
<keyword evidence="15" id="KW-1185">Reference proteome</keyword>
<dbReference type="InterPro" id="IPR003593">
    <property type="entry name" value="AAA+_ATPase"/>
</dbReference>
<accession>A0A679IID0</accession>
<evidence type="ECO:0000256" key="11">
    <source>
        <dbReference type="SAM" id="MobiDB-lite"/>
    </source>
</evidence>
<reference evidence="14 15" key="1">
    <citation type="submission" date="2020-02" db="EMBL/GenBank/DDBJ databases">
        <title>Characterization of vanA genotype vancomycin-resistant Enterococcus saigonensis VE80.</title>
        <authorList>
            <person name="Harada T."/>
            <person name="Motooka D."/>
            <person name="Nakamura S."/>
            <person name="Yamamoto Y."/>
            <person name="Kawahara R."/>
            <person name="Kawatsu K."/>
        </authorList>
    </citation>
    <scope>NUCLEOTIDE SEQUENCE [LARGE SCALE GENOMIC DNA]</scope>
    <source>
        <strain evidence="14 15">VE80</strain>
    </source>
</reference>
<gene>
    <name evidence="14" type="primary">ftsK</name>
    <name evidence="14" type="ORF">EsVE80_03890</name>
</gene>
<dbReference type="GO" id="GO:0007059">
    <property type="term" value="P:chromosome segregation"/>
    <property type="evidence" value="ECO:0007669"/>
    <property type="project" value="UniProtKB-KW"/>
</dbReference>
<feature type="transmembrane region" description="Helical" evidence="12">
    <location>
        <begin position="91"/>
        <end position="110"/>
    </location>
</feature>
<evidence type="ECO:0000256" key="9">
    <source>
        <dbReference type="PROSITE-ProRule" id="PRU00289"/>
    </source>
</evidence>
<feature type="transmembrane region" description="Helical" evidence="12">
    <location>
        <begin position="62"/>
        <end position="79"/>
    </location>
</feature>
<feature type="binding site" evidence="9">
    <location>
        <begin position="481"/>
        <end position="488"/>
    </location>
    <ligand>
        <name>ATP</name>
        <dbReference type="ChEBI" id="CHEBI:30616"/>
    </ligand>
</feature>
<evidence type="ECO:0000256" key="3">
    <source>
        <dbReference type="ARBA" id="ARBA00020887"/>
    </source>
</evidence>
<dbReference type="InterPro" id="IPR002543">
    <property type="entry name" value="FtsK_dom"/>
</dbReference>
<feature type="domain" description="FtsK" evidence="13">
    <location>
        <begin position="463"/>
        <end position="660"/>
    </location>
</feature>
<keyword evidence="12" id="KW-0472">Membrane</keyword>
<evidence type="ECO:0000256" key="6">
    <source>
        <dbReference type="ARBA" id="ARBA00022840"/>
    </source>
</evidence>
<proteinExistence type="inferred from homology"/>
<dbReference type="GO" id="GO:0003677">
    <property type="term" value="F:DNA binding"/>
    <property type="evidence" value="ECO:0007669"/>
    <property type="project" value="UniProtKB-KW"/>
</dbReference>
<evidence type="ECO:0000256" key="1">
    <source>
        <dbReference type="ARBA" id="ARBA00004141"/>
    </source>
</evidence>
<organism evidence="14 15">
    <name type="scientific">Enterococcus saigonensis</name>
    <dbReference type="NCBI Taxonomy" id="1805431"/>
    <lineage>
        <taxon>Bacteria</taxon>
        <taxon>Bacillati</taxon>
        <taxon>Bacillota</taxon>
        <taxon>Bacilli</taxon>
        <taxon>Lactobacillales</taxon>
        <taxon>Enterococcaceae</taxon>
        <taxon>Enterococcus</taxon>
    </lineage>
</organism>
<dbReference type="GO" id="GO:0016020">
    <property type="term" value="C:membrane"/>
    <property type="evidence" value="ECO:0007669"/>
    <property type="project" value="UniProtKB-SubCell"/>
</dbReference>
<dbReference type="Proteomes" id="UP000502998">
    <property type="component" value="Chromosome"/>
</dbReference>
<comment type="subunit">
    <text evidence="8">Homohexamer. Forms a ring that surrounds DNA.</text>
</comment>
<keyword evidence="5" id="KW-0159">Chromosome partition</keyword>
<keyword evidence="6 9" id="KW-0067">ATP-binding</keyword>
<dbReference type="AlphaFoldDB" id="A0A679IID0"/>
<keyword evidence="12" id="KW-0812">Transmembrane</keyword>
<comment type="subcellular location">
    <subcellularLocation>
        <location evidence="1">Membrane</location>
        <topology evidence="1">Multi-pass membrane protein</topology>
    </subcellularLocation>
</comment>
<dbReference type="GO" id="GO:0005524">
    <property type="term" value="F:ATP binding"/>
    <property type="evidence" value="ECO:0007669"/>
    <property type="project" value="UniProtKB-UniRule"/>
</dbReference>
<dbReference type="InterPro" id="IPR027417">
    <property type="entry name" value="P-loop_NTPase"/>
</dbReference>
<evidence type="ECO:0000256" key="7">
    <source>
        <dbReference type="ARBA" id="ARBA00023125"/>
    </source>
</evidence>
<comment type="similarity">
    <text evidence="2">Belongs to the FtsK/SpoIIIE/SftA family.</text>
</comment>
<feature type="coiled-coil region" evidence="10">
    <location>
        <begin position="208"/>
        <end position="248"/>
    </location>
</feature>
<dbReference type="Pfam" id="PF09397">
    <property type="entry name" value="FtsK_gamma"/>
    <property type="match status" value="1"/>
</dbReference>
<dbReference type="SUPFAM" id="SSF52540">
    <property type="entry name" value="P-loop containing nucleoside triphosphate hydrolases"/>
    <property type="match status" value="1"/>
</dbReference>
<dbReference type="Pfam" id="PF01580">
    <property type="entry name" value="FtsK_SpoIIIE"/>
    <property type="match status" value="1"/>
</dbReference>
<protein>
    <recommendedName>
        <fullName evidence="3">DNA translocase FtsK</fullName>
    </recommendedName>
</protein>
<dbReference type="PANTHER" id="PTHR22683">
    <property type="entry name" value="SPORULATION PROTEIN RELATED"/>
    <property type="match status" value="1"/>
</dbReference>
<keyword evidence="7" id="KW-0238">DNA-binding</keyword>
<dbReference type="Pfam" id="PF17854">
    <property type="entry name" value="FtsK_alpha"/>
    <property type="match status" value="1"/>
</dbReference>
<dbReference type="InterPro" id="IPR041027">
    <property type="entry name" value="FtsK_alpha"/>
</dbReference>
<feature type="region of interest" description="Disordered" evidence="11">
    <location>
        <begin position="784"/>
        <end position="808"/>
    </location>
</feature>
<evidence type="ECO:0000256" key="2">
    <source>
        <dbReference type="ARBA" id="ARBA00006474"/>
    </source>
</evidence>
<evidence type="ECO:0000313" key="14">
    <source>
        <dbReference type="EMBL" id="BCA84866.1"/>
    </source>
</evidence>
<evidence type="ECO:0000256" key="12">
    <source>
        <dbReference type="SAM" id="Phobius"/>
    </source>
</evidence>
<keyword evidence="10" id="KW-0175">Coiled coil</keyword>
<evidence type="ECO:0000256" key="4">
    <source>
        <dbReference type="ARBA" id="ARBA00022741"/>
    </source>
</evidence>
<dbReference type="InterPro" id="IPR018541">
    <property type="entry name" value="Ftsk_gamma"/>
</dbReference>
<dbReference type="SMART" id="SM00382">
    <property type="entry name" value="AAA"/>
    <property type="match status" value="1"/>
</dbReference>
<dbReference type="PROSITE" id="PS50901">
    <property type="entry name" value="FTSK"/>
    <property type="match status" value="1"/>
</dbReference>